<sequence>MQTTGTSDRLRRTRGVTAVEVLVVLTLVAVVVAVAAPGMRDFLVRSSVAAGAEALVEALNTARMEALSRNAQVTICKSSNPHAAVPTCAGNTADWPEGWIIFVDQSAIGALDSTDRVIAGGRADGRIETVVETPTRLASVTFNPLGPITGSPGTVEIRLTSALSDGTFERVICLSVLGRASVTRSGVCQA</sequence>
<evidence type="ECO:0000313" key="14">
    <source>
        <dbReference type="Proteomes" id="UP000298180"/>
    </source>
</evidence>
<comment type="subcellular location">
    <subcellularLocation>
        <location evidence="1">Cell inner membrane</location>
        <topology evidence="1">Single-pass membrane protein</topology>
    </subcellularLocation>
</comment>
<dbReference type="InterPro" id="IPR045584">
    <property type="entry name" value="Pilin-like"/>
</dbReference>
<dbReference type="GO" id="GO:0015627">
    <property type="term" value="C:type II protein secretion system complex"/>
    <property type="evidence" value="ECO:0007669"/>
    <property type="project" value="InterPro"/>
</dbReference>
<dbReference type="EMBL" id="SMLM01000002">
    <property type="protein sequence ID" value="TFZ02520.1"/>
    <property type="molecule type" value="Genomic_DNA"/>
</dbReference>
<dbReference type="Pfam" id="PF12019">
    <property type="entry name" value="GspH"/>
    <property type="match status" value="1"/>
</dbReference>
<comment type="caution">
    <text evidence="13">The sequence shown here is derived from an EMBL/GenBank/DDBJ whole genome shotgun (WGS) entry which is preliminary data.</text>
</comment>
<dbReference type="SUPFAM" id="SSF54523">
    <property type="entry name" value="Pili subunits"/>
    <property type="match status" value="1"/>
</dbReference>
<proteinExistence type="inferred from homology"/>
<evidence type="ECO:0000256" key="3">
    <source>
        <dbReference type="ARBA" id="ARBA00022475"/>
    </source>
</evidence>
<dbReference type="GO" id="GO:0005886">
    <property type="term" value="C:plasma membrane"/>
    <property type="evidence" value="ECO:0007669"/>
    <property type="project" value="UniProtKB-SubCell"/>
</dbReference>
<dbReference type="Proteomes" id="UP000298180">
    <property type="component" value="Unassembled WGS sequence"/>
</dbReference>
<evidence type="ECO:0000256" key="10">
    <source>
        <dbReference type="ARBA" id="ARBA00030775"/>
    </source>
</evidence>
<keyword evidence="4" id="KW-0488">Methylation</keyword>
<name>A0A4Z0BVX6_9BURK</name>
<keyword evidence="7 11" id="KW-1133">Transmembrane helix</keyword>
<evidence type="ECO:0000256" key="5">
    <source>
        <dbReference type="ARBA" id="ARBA00022519"/>
    </source>
</evidence>
<evidence type="ECO:0000256" key="8">
    <source>
        <dbReference type="ARBA" id="ARBA00023136"/>
    </source>
</evidence>
<dbReference type="RefSeq" id="WP_135264045.1">
    <property type="nucleotide sequence ID" value="NZ_SMLM01000002.1"/>
</dbReference>
<evidence type="ECO:0000256" key="6">
    <source>
        <dbReference type="ARBA" id="ARBA00022692"/>
    </source>
</evidence>
<dbReference type="OrthoDB" id="8592199at2"/>
<keyword evidence="5" id="KW-0997">Cell inner membrane</keyword>
<evidence type="ECO:0000259" key="12">
    <source>
        <dbReference type="Pfam" id="PF12019"/>
    </source>
</evidence>
<protein>
    <recommendedName>
        <fullName evidence="2">Type II secretion system protein H</fullName>
    </recommendedName>
    <alternativeName>
        <fullName evidence="10">General secretion pathway protein H</fullName>
    </alternativeName>
</protein>
<feature type="domain" description="General secretion pathway GspH" evidence="12">
    <location>
        <begin position="52"/>
        <end position="177"/>
    </location>
</feature>
<evidence type="ECO:0000256" key="7">
    <source>
        <dbReference type="ARBA" id="ARBA00022989"/>
    </source>
</evidence>
<evidence type="ECO:0000256" key="11">
    <source>
        <dbReference type="SAM" id="Phobius"/>
    </source>
</evidence>
<organism evidence="13 14">
    <name type="scientific">Ramlibacter henchirensis</name>
    <dbReference type="NCBI Taxonomy" id="204072"/>
    <lineage>
        <taxon>Bacteria</taxon>
        <taxon>Pseudomonadati</taxon>
        <taxon>Pseudomonadota</taxon>
        <taxon>Betaproteobacteria</taxon>
        <taxon>Burkholderiales</taxon>
        <taxon>Comamonadaceae</taxon>
        <taxon>Ramlibacter</taxon>
    </lineage>
</organism>
<dbReference type="AlphaFoldDB" id="A0A4Z0BVX6"/>
<dbReference type="Gene3D" id="3.55.40.10">
    <property type="entry name" value="minor pseudopilin epsh domain"/>
    <property type="match status" value="1"/>
</dbReference>
<accession>A0A4Z0BVX6</accession>
<evidence type="ECO:0000313" key="13">
    <source>
        <dbReference type="EMBL" id="TFZ02520.1"/>
    </source>
</evidence>
<evidence type="ECO:0000256" key="1">
    <source>
        <dbReference type="ARBA" id="ARBA00004377"/>
    </source>
</evidence>
<feature type="transmembrane region" description="Helical" evidence="11">
    <location>
        <begin position="21"/>
        <end position="39"/>
    </location>
</feature>
<reference evidence="13 14" key="1">
    <citation type="submission" date="2019-03" db="EMBL/GenBank/DDBJ databases">
        <title>Ramlibacter henchirensis DSM 14656, whole genome shotgun sequence.</title>
        <authorList>
            <person name="Zhang X."/>
            <person name="Feng G."/>
            <person name="Zhu H."/>
        </authorList>
    </citation>
    <scope>NUCLEOTIDE SEQUENCE [LARGE SCALE GENOMIC DNA]</scope>
    <source>
        <strain evidence="13 14">DSM 14656</strain>
    </source>
</reference>
<dbReference type="InterPro" id="IPR022346">
    <property type="entry name" value="T2SS_GspH"/>
</dbReference>
<evidence type="ECO:0000256" key="2">
    <source>
        <dbReference type="ARBA" id="ARBA00021549"/>
    </source>
</evidence>
<evidence type="ECO:0000256" key="9">
    <source>
        <dbReference type="ARBA" id="ARBA00025772"/>
    </source>
</evidence>
<gene>
    <name evidence="13" type="ORF">EZ313_14765</name>
</gene>
<keyword evidence="8 11" id="KW-0472">Membrane</keyword>
<keyword evidence="14" id="KW-1185">Reference proteome</keyword>
<comment type="similarity">
    <text evidence="9">Belongs to the GSP H family.</text>
</comment>
<dbReference type="GO" id="GO:0015628">
    <property type="term" value="P:protein secretion by the type II secretion system"/>
    <property type="evidence" value="ECO:0007669"/>
    <property type="project" value="InterPro"/>
</dbReference>
<keyword evidence="6 11" id="KW-0812">Transmembrane</keyword>
<keyword evidence="3" id="KW-1003">Cell membrane</keyword>
<evidence type="ECO:0000256" key="4">
    <source>
        <dbReference type="ARBA" id="ARBA00022481"/>
    </source>
</evidence>